<proteinExistence type="predicted"/>
<dbReference type="AlphaFoldDB" id="A0A1H4HSH9"/>
<name>A0A1H4HSH9_9BURK</name>
<evidence type="ECO:0000313" key="3">
    <source>
        <dbReference type="Proteomes" id="UP000198638"/>
    </source>
</evidence>
<protein>
    <submittedName>
        <fullName evidence="2">Uncharacterized protein</fullName>
    </submittedName>
</protein>
<evidence type="ECO:0000313" key="2">
    <source>
        <dbReference type="EMBL" id="SEB24789.1"/>
    </source>
</evidence>
<gene>
    <name evidence="2" type="ORF">SAMN05192564_11538</name>
</gene>
<feature type="region of interest" description="Disordered" evidence="1">
    <location>
        <begin position="43"/>
        <end position="74"/>
    </location>
</feature>
<keyword evidence="3" id="KW-1185">Reference proteome</keyword>
<dbReference type="OrthoDB" id="9133076at2"/>
<reference evidence="3" key="1">
    <citation type="submission" date="2016-10" db="EMBL/GenBank/DDBJ databases">
        <authorList>
            <person name="Varghese N."/>
            <person name="Submissions S."/>
        </authorList>
    </citation>
    <scope>NUCLEOTIDE SEQUENCE [LARGE SCALE GENOMIC DNA]</scope>
    <source>
        <strain evidence="3">LMG 24000</strain>
    </source>
</reference>
<dbReference type="EMBL" id="FNRQ01000015">
    <property type="protein sequence ID" value="SEB24789.1"/>
    <property type="molecule type" value="Genomic_DNA"/>
</dbReference>
<organism evidence="2 3">
    <name type="scientific">Paraburkholderia sartisoli</name>
    <dbReference type="NCBI Taxonomy" id="83784"/>
    <lineage>
        <taxon>Bacteria</taxon>
        <taxon>Pseudomonadati</taxon>
        <taxon>Pseudomonadota</taxon>
        <taxon>Betaproteobacteria</taxon>
        <taxon>Burkholderiales</taxon>
        <taxon>Burkholderiaceae</taxon>
        <taxon>Paraburkholderia</taxon>
    </lineage>
</organism>
<sequence>MGIKVIATAPGYYGHYRETGDEFEIADEQALHHSWMERADGKAIKRPKVAQPQATGNNPAGALPRNPDIDPDLS</sequence>
<dbReference type="STRING" id="83784.SAMN05192564_11538"/>
<dbReference type="RefSeq" id="WP_090538205.1">
    <property type="nucleotide sequence ID" value="NZ_FNRQ01000015.1"/>
</dbReference>
<dbReference type="Proteomes" id="UP000198638">
    <property type="component" value="Unassembled WGS sequence"/>
</dbReference>
<accession>A0A1H4HSH9</accession>
<evidence type="ECO:0000256" key="1">
    <source>
        <dbReference type="SAM" id="MobiDB-lite"/>
    </source>
</evidence>